<dbReference type="PROSITE" id="PS50885">
    <property type="entry name" value="HAMP"/>
    <property type="match status" value="1"/>
</dbReference>
<dbReference type="CDD" id="cd11386">
    <property type="entry name" value="MCP_signal"/>
    <property type="match status" value="1"/>
</dbReference>
<evidence type="ECO:0000256" key="6">
    <source>
        <dbReference type="PROSITE-ProRule" id="PRU00284"/>
    </source>
</evidence>
<dbReference type="Gene3D" id="1.10.287.950">
    <property type="entry name" value="Methyl-accepting chemotaxis protein"/>
    <property type="match status" value="1"/>
</dbReference>
<evidence type="ECO:0000256" key="1">
    <source>
        <dbReference type="ARBA" id="ARBA00004370"/>
    </source>
</evidence>
<feature type="domain" description="Methyl-accepting transducer" evidence="8">
    <location>
        <begin position="267"/>
        <end position="496"/>
    </location>
</feature>
<evidence type="ECO:0000256" key="7">
    <source>
        <dbReference type="SAM" id="Phobius"/>
    </source>
</evidence>
<dbReference type="Pfam" id="PF00015">
    <property type="entry name" value="MCPsignal"/>
    <property type="match status" value="1"/>
</dbReference>
<keyword evidence="7" id="KW-0812">Transmembrane</keyword>
<protein>
    <submittedName>
        <fullName evidence="10">Methyl-accepting chemotaxis protein</fullName>
    </submittedName>
</protein>
<accession>A0AB39IIZ7</accession>
<organism evidence="10">
    <name type="scientific">Dickeya oryzae</name>
    <dbReference type="NCBI Taxonomy" id="1240404"/>
    <lineage>
        <taxon>Bacteria</taxon>
        <taxon>Pseudomonadati</taxon>
        <taxon>Pseudomonadota</taxon>
        <taxon>Gammaproteobacteria</taxon>
        <taxon>Enterobacterales</taxon>
        <taxon>Pectobacteriaceae</taxon>
        <taxon>Dickeya</taxon>
    </lineage>
</organism>
<dbReference type="InterPro" id="IPR047347">
    <property type="entry name" value="YvaQ-like_sensor"/>
</dbReference>
<feature type="transmembrane region" description="Helical" evidence="7">
    <location>
        <begin position="6"/>
        <end position="26"/>
    </location>
</feature>
<reference evidence="10" key="1">
    <citation type="submission" date="2024-07" db="EMBL/GenBank/DDBJ databases">
        <authorList>
            <person name="Pedron J."/>
        </authorList>
    </citation>
    <scope>NUCLEOTIDE SEQUENCE</scope>
    <source>
        <strain evidence="10">A642-S2-A17</strain>
    </source>
</reference>
<dbReference type="PANTHER" id="PTHR43531">
    <property type="entry name" value="PROTEIN ICFG"/>
    <property type="match status" value="1"/>
</dbReference>
<dbReference type="GO" id="GO:0005886">
    <property type="term" value="C:plasma membrane"/>
    <property type="evidence" value="ECO:0007669"/>
    <property type="project" value="TreeGrafter"/>
</dbReference>
<comment type="similarity">
    <text evidence="5">Belongs to the methyl-accepting chemotaxis (MCP) protein family.</text>
</comment>
<dbReference type="PANTHER" id="PTHR43531:SF14">
    <property type="entry name" value="METHYL-ACCEPTING CHEMOTAXIS PROTEIN I-RELATED"/>
    <property type="match status" value="1"/>
</dbReference>
<proteinExistence type="inferred from homology"/>
<dbReference type="AlphaFoldDB" id="A0AB39IIZ7"/>
<sequence>MNNIKIGTRLWMALGFMMLLVIIMALSSISRLYSLGNTTVSITDNIYANVDAASSIGFFTADMSRLARNIILMDDPERKAGFLRDYNTEKNQINVMTELLRNHVETDKGREIFTAMQRNGEQFFPFIDDVVALGMQGKKEEATRLLFGPRYQSQISYMATLKDMVQFQRKRMSDGAARVINERDNAVILLAVTTAIALLLGIFFAWGITRSVTRPLQQALLSAQRIARGDLSGEVPTGSRDETGRLLNAIGEMQESLTRTVSTVRSNAESVASASMQIAQGNSDLSQRTEAQASALEQTASTMSELGITVKNNADSAREARQLAVNVQRVAREGSDVTSEITSTMQLIDSSSRRISDITTVIDGIAFQTNILALNAAVEAARAGEHGKGFAVVASEVRSLAQRSATASGEIRQLIASNVENVDRGSELVSRAGETMTGIVTAVGQLTDTVAEISVASEEQARGIEQVGVALTGMDQTTQQNAALVEESASASQSLQEQATQLLQSVSVFNIGTSAAPVSLAPPSVARLAKPKLTTALQSTATEGWTRF</sequence>
<dbReference type="Pfam" id="PF00672">
    <property type="entry name" value="HAMP"/>
    <property type="match status" value="1"/>
</dbReference>
<dbReference type="InterPro" id="IPR003660">
    <property type="entry name" value="HAMP_dom"/>
</dbReference>
<dbReference type="CDD" id="cd06225">
    <property type="entry name" value="HAMP"/>
    <property type="match status" value="1"/>
</dbReference>
<feature type="domain" description="HAMP" evidence="9">
    <location>
        <begin position="210"/>
        <end position="262"/>
    </location>
</feature>
<evidence type="ECO:0000256" key="4">
    <source>
        <dbReference type="ARBA" id="ARBA00023224"/>
    </source>
</evidence>
<evidence type="ECO:0000256" key="5">
    <source>
        <dbReference type="ARBA" id="ARBA00029447"/>
    </source>
</evidence>
<feature type="transmembrane region" description="Helical" evidence="7">
    <location>
        <begin position="187"/>
        <end position="208"/>
    </location>
</feature>
<dbReference type="GO" id="GO:0006935">
    <property type="term" value="P:chemotaxis"/>
    <property type="evidence" value="ECO:0007669"/>
    <property type="project" value="UniProtKB-KW"/>
</dbReference>
<keyword evidence="4 6" id="KW-0807">Transducer</keyword>
<dbReference type="EMBL" id="CP162411">
    <property type="protein sequence ID" value="XDL15231.1"/>
    <property type="molecule type" value="Genomic_DNA"/>
</dbReference>
<dbReference type="CDD" id="cd19411">
    <property type="entry name" value="MCP2201-like_sensor"/>
    <property type="match status" value="1"/>
</dbReference>
<dbReference type="SUPFAM" id="SSF58104">
    <property type="entry name" value="Methyl-accepting chemotaxis protein (MCP) signaling domain"/>
    <property type="match status" value="1"/>
</dbReference>
<dbReference type="PROSITE" id="PS50111">
    <property type="entry name" value="CHEMOTAXIS_TRANSDUC_2"/>
    <property type="match status" value="1"/>
</dbReference>
<evidence type="ECO:0000259" key="8">
    <source>
        <dbReference type="PROSITE" id="PS50111"/>
    </source>
</evidence>
<dbReference type="GO" id="GO:0007165">
    <property type="term" value="P:signal transduction"/>
    <property type="evidence" value="ECO:0007669"/>
    <property type="project" value="UniProtKB-KW"/>
</dbReference>
<evidence type="ECO:0000313" key="10">
    <source>
        <dbReference type="EMBL" id="XDL15231.1"/>
    </source>
</evidence>
<dbReference type="InterPro" id="IPR004090">
    <property type="entry name" value="Chemotax_Me-accpt_rcpt"/>
</dbReference>
<dbReference type="SMART" id="SM00304">
    <property type="entry name" value="HAMP"/>
    <property type="match status" value="1"/>
</dbReference>
<keyword evidence="7" id="KW-1133">Transmembrane helix</keyword>
<gene>
    <name evidence="10" type="ORF">LF923_0002885</name>
</gene>
<keyword evidence="3" id="KW-0145">Chemotaxis</keyword>
<evidence type="ECO:0000256" key="2">
    <source>
        <dbReference type="ARBA" id="ARBA00022481"/>
    </source>
</evidence>
<dbReference type="InterPro" id="IPR024478">
    <property type="entry name" value="HlyB_4HB_MCP"/>
</dbReference>
<dbReference type="GO" id="GO:0004888">
    <property type="term" value="F:transmembrane signaling receptor activity"/>
    <property type="evidence" value="ECO:0007669"/>
    <property type="project" value="InterPro"/>
</dbReference>
<dbReference type="InterPro" id="IPR004089">
    <property type="entry name" value="MCPsignal_dom"/>
</dbReference>
<dbReference type="Pfam" id="PF12729">
    <property type="entry name" value="4HB_MCP_1"/>
    <property type="match status" value="1"/>
</dbReference>
<name>A0AB39IIZ7_9GAMM</name>
<evidence type="ECO:0000256" key="3">
    <source>
        <dbReference type="ARBA" id="ARBA00022500"/>
    </source>
</evidence>
<dbReference type="PRINTS" id="PR00260">
    <property type="entry name" value="CHEMTRNSDUCR"/>
</dbReference>
<keyword evidence="2" id="KW-0488">Methylation</keyword>
<dbReference type="RefSeq" id="WP_226099872.1">
    <property type="nucleotide sequence ID" value="NZ_CP162411.1"/>
</dbReference>
<dbReference type="SMART" id="SM00283">
    <property type="entry name" value="MA"/>
    <property type="match status" value="1"/>
</dbReference>
<keyword evidence="7" id="KW-0472">Membrane</keyword>
<comment type="subcellular location">
    <subcellularLocation>
        <location evidence="1">Membrane</location>
    </subcellularLocation>
</comment>
<dbReference type="FunFam" id="1.10.287.950:FF:000001">
    <property type="entry name" value="Methyl-accepting chemotaxis sensory transducer"/>
    <property type="match status" value="1"/>
</dbReference>
<dbReference type="InterPro" id="IPR051310">
    <property type="entry name" value="MCP_chemotaxis"/>
</dbReference>
<evidence type="ECO:0000259" key="9">
    <source>
        <dbReference type="PROSITE" id="PS50885"/>
    </source>
</evidence>